<evidence type="ECO:0000313" key="2">
    <source>
        <dbReference type="Proteomes" id="UP000247810"/>
    </source>
</evidence>
<name>A0A319DK08_9EURO</name>
<dbReference type="Proteomes" id="UP000247810">
    <property type="component" value="Unassembled WGS sequence"/>
</dbReference>
<gene>
    <name evidence="1" type="ORF">BO71DRAFT_429932</name>
</gene>
<proteinExistence type="predicted"/>
<protein>
    <submittedName>
        <fullName evidence="1">Uncharacterized protein</fullName>
    </submittedName>
</protein>
<reference evidence="1 2" key="1">
    <citation type="submission" date="2018-02" db="EMBL/GenBank/DDBJ databases">
        <title>The genomes of Aspergillus section Nigri reveals drivers in fungal speciation.</title>
        <authorList>
            <consortium name="DOE Joint Genome Institute"/>
            <person name="Vesth T.C."/>
            <person name="Nybo J."/>
            <person name="Theobald S."/>
            <person name="Brandl J."/>
            <person name="Frisvad J.C."/>
            <person name="Nielsen K.F."/>
            <person name="Lyhne E.K."/>
            <person name="Kogle M.E."/>
            <person name="Kuo A."/>
            <person name="Riley R."/>
            <person name="Clum A."/>
            <person name="Nolan M."/>
            <person name="Lipzen A."/>
            <person name="Salamov A."/>
            <person name="Henrissat B."/>
            <person name="Wiebenga A."/>
            <person name="De vries R.P."/>
            <person name="Grigoriev I.V."/>
            <person name="Mortensen U.H."/>
            <person name="Andersen M.R."/>
            <person name="Baker S.E."/>
        </authorList>
    </citation>
    <scope>NUCLEOTIDE SEQUENCE [LARGE SCALE GENOMIC DNA]</scope>
    <source>
        <strain evidence="1 2">CBS 707.79</strain>
    </source>
</reference>
<evidence type="ECO:0000313" key="1">
    <source>
        <dbReference type="EMBL" id="PYH94457.1"/>
    </source>
</evidence>
<organism evidence="1 2">
    <name type="scientific">Aspergillus ellipticus CBS 707.79</name>
    <dbReference type="NCBI Taxonomy" id="1448320"/>
    <lineage>
        <taxon>Eukaryota</taxon>
        <taxon>Fungi</taxon>
        <taxon>Dikarya</taxon>
        <taxon>Ascomycota</taxon>
        <taxon>Pezizomycotina</taxon>
        <taxon>Eurotiomycetes</taxon>
        <taxon>Eurotiomycetidae</taxon>
        <taxon>Eurotiales</taxon>
        <taxon>Aspergillaceae</taxon>
        <taxon>Aspergillus</taxon>
        <taxon>Aspergillus subgen. Circumdati</taxon>
    </lineage>
</organism>
<dbReference type="AlphaFoldDB" id="A0A319DK08"/>
<accession>A0A319DK08</accession>
<dbReference type="VEuPathDB" id="FungiDB:BO71DRAFT_429932"/>
<sequence>MHWLSTAIQKCKIAAREHLCFPRVPCMEFDNSEGDLTSMRPASSSLWANELPALSLSHYPAPRPIMIAGILLHNPLIHSCFWMPTAISDAAEIPMKQHSFTYFPYGQSHDFSSVIFSTCSDGYIQHASTIHSFISQKDGLTAARKPGVTLLLPDPTGFTGIV</sequence>
<dbReference type="EMBL" id="KZ825870">
    <property type="protein sequence ID" value="PYH94457.1"/>
    <property type="molecule type" value="Genomic_DNA"/>
</dbReference>
<keyword evidence="2" id="KW-1185">Reference proteome</keyword>